<keyword evidence="2" id="KW-0433">Leucine-rich repeat</keyword>
<name>A0ABD2YJL8_9GENT</name>
<dbReference type="Pfam" id="PF18052">
    <property type="entry name" value="Rx_N"/>
    <property type="match status" value="1"/>
</dbReference>
<evidence type="ECO:0000256" key="6">
    <source>
        <dbReference type="ARBA" id="ARBA00022840"/>
    </source>
</evidence>
<feature type="domain" description="NB-ARC" evidence="7">
    <location>
        <begin position="169"/>
        <end position="341"/>
    </location>
</feature>
<reference evidence="11 12" key="1">
    <citation type="submission" date="2024-11" db="EMBL/GenBank/DDBJ databases">
        <title>A near-complete genome assembly of Cinchona calisaya.</title>
        <authorList>
            <person name="Lian D.C."/>
            <person name="Zhao X.W."/>
            <person name="Wei L."/>
        </authorList>
    </citation>
    <scope>NUCLEOTIDE SEQUENCE [LARGE SCALE GENOMIC DNA]</scope>
    <source>
        <tissue evidence="11">Nenye</tissue>
    </source>
</reference>
<dbReference type="EMBL" id="JBJUIK010000013">
    <property type="protein sequence ID" value="KAL3506169.1"/>
    <property type="molecule type" value="Genomic_DNA"/>
</dbReference>
<evidence type="ECO:0008006" key="13">
    <source>
        <dbReference type="Google" id="ProtNLM"/>
    </source>
</evidence>
<keyword evidence="12" id="KW-1185">Reference proteome</keyword>
<evidence type="ECO:0000256" key="4">
    <source>
        <dbReference type="ARBA" id="ARBA00022741"/>
    </source>
</evidence>
<dbReference type="InterPro" id="IPR058922">
    <property type="entry name" value="WHD_DRP"/>
</dbReference>
<evidence type="ECO:0000259" key="8">
    <source>
        <dbReference type="Pfam" id="PF18052"/>
    </source>
</evidence>
<dbReference type="InterPro" id="IPR038005">
    <property type="entry name" value="RX-like_CC"/>
</dbReference>
<dbReference type="Gene3D" id="1.10.8.430">
    <property type="entry name" value="Helical domain of apoptotic protease-activating factors"/>
    <property type="match status" value="1"/>
</dbReference>
<evidence type="ECO:0000256" key="3">
    <source>
        <dbReference type="ARBA" id="ARBA00022737"/>
    </source>
</evidence>
<dbReference type="FunFam" id="1.10.10.10:FF:000322">
    <property type="entry name" value="Probable disease resistance protein At1g63360"/>
    <property type="match status" value="1"/>
</dbReference>
<keyword evidence="4" id="KW-0547">Nucleotide-binding</keyword>
<dbReference type="Pfam" id="PF00931">
    <property type="entry name" value="NB-ARC"/>
    <property type="match status" value="1"/>
</dbReference>
<dbReference type="CDD" id="cd14798">
    <property type="entry name" value="RX-CC_like"/>
    <property type="match status" value="1"/>
</dbReference>
<dbReference type="Gene3D" id="3.40.50.300">
    <property type="entry name" value="P-loop containing nucleotide triphosphate hydrolases"/>
    <property type="match status" value="1"/>
</dbReference>
<dbReference type="Proteomes" id="UP001630127">
    <property type="component" value="Unassembled WGS sequence"/>
</dbReference>
<dbReference type="PRINTS" id="PR00364">
    <property type="entry name" value="DISEASERSIST"/>
</dbReference>
<dbReference type="InterPro" id="IPR036388">
    <property type="entry name" value="WH-like_DNA-bd_sf"/>
</dbReference>
<feature type="domain" description="Disease resistance R13L4/SHOC-2-like LRR" evidence="10">
    <location>
        <begin position="603"/>
        <end position="905"/>
    </location>
</feature>
<evidence type="ECO:0000313" key="12">
    <source>
        <dbReference type="Proteomes" id="UP001630127"/>
    </source>
</evidence>
<keyword evidence="3" id="KW-0677">Repeat</keyword>
<evidence type="ECO:0000256" key="1">
    <source>
        <dbReference type="ARBA" id="ARBA00008894"/>
    </source>
</evidence>
<gene>
    <name evidence="11" type="ORF">ACH5RR_031551</name>
</gene>
<dbReference type="Gene3D" id="3.80.10.10">
    <property type="entry name" value="Ribonuclease Inhibitor"/>
    <property type="match status" value="1"/>
</dbReference>
<dbReference type="InterPro" id="IPR041118">
    <property type="entry name" value="Rx_N"/>
</dbReference>
<evidence type="ECO:0000259" key="7">
    <source>
        <dbReference type="Pfam" id="PF00931"/>
    </source>
</evidence>
<comment type="similarity">
    <text evidence="1">Belongs to the disease resistance NB-LRR family.</text>
</comment>
<dbReference type="InterPro" id="IPR002182">
    <property type="entry name" value="NB-ARC"/>
</dbReference>
<dbReference type="GO" id="GO:0005524">
    <property type="term" value="F:ATP binding"/>
    <property type="evidence" value="ECO:0007669"/>
    <property type="project" value="UniProtKB-KW"/>
</dbReference>
<dbReference type="InterPro" id="IPR042197">
    <property type="entry name" value="Apaf_helical"/>
</dbReference>
<accession>A0ABD2YJL8</accession>
<dbReference type="InterPro" id="IPR055414">
    <property type="entry name" value="LRR_R13L4/SHOC2-like"/>
</dbReference>
<dbReference type="Gene3D" id="1.20.5.4130">
    <property type="match status" value="1"/>
</dbReference>
<dbReference type="Pfam" id="PF23559">
    <property type="entry name" value="WHD_DRP"/>
    <property type="match status" value="1"/>
</dbReference>
<dbReference type="Pfam" id="PF23598">
    <property type="entry name" value="LRR_14"/>
    <property type="match status" value="1"/>
</dbReference>
<dbReference type="PANTHER" id="PTHR23155:SF1185">
    <property type="entry name" value="DISEASE RESISTANCE RPP8-LIKE PROTEIN 3-RELATED"/>
    <property type="match status" value="1"/>
</dbReference>
<dbReference type="InterPro" id="IPR032675">
    <property type="entry name" value="LRR_dom_sf"/>
</dbReference>
<proteinExistence type="inferred from homology"/>
<protein>
    <recommendedName>
        <fullName evidence="13">Disease resistance protein At1g50180</fullName>
    </recommendedName>
</protein>
<dbReference type="SUPFAM" id="SSF52540">
    <property type="entry name" value="P-loop containing nucleoside triphosphate hydrolases"/>
    <property type="match status" value="1"/>
</dbReference>
<dbReference type="InterPro" id="IPR044974">
    <property type="entry name" value="Disease_R_plants"/>
</dbReference>
<dbReference type="FunFam" id="3.40.50.300:FF:001091">
    <property type="entry name" value="Probable disease resistance protein At1g61300"/>
    <property type="match status" value="1"/>
</dbReference>
<sequence length="975" mass="112153">MAEPIVSFLVERIGTLLVEEAEFLAGVSEDAEQLHSEIKMMRAMLRDADEKQHEAAIVKEWVSQSKNLAYEAENVLETHAFKLASRQRGRNCRDIIRRYSCILNECYIRHKVGLEIRSLNTKVSNLTKRFQEYGIRAVIAEKEGSNSRQQQRRMTYSNVADDEDFVGFENEIQKLVQELVKKDEFSGQVVSLSGMGGLGKTTLARKVYNHPTVKSHFDSFAWVCISQQWQTRDILKGILVSFLPDKIKEIHKWIDDKMVGELLRIQKERKCLVVLDDIWSKDAWECIKVAFPIQKKGNKILLTTRKKDVAMHIGPNGFHHELKLLSDAESWELLQKKAFRGRPSQEEYGDIHNLEVLGREMVKFCGGLPLAVVVLGGILATKHSPNEWNVVHQNIKSYLGKGESIEQDQGEVQKILALSYNDLPYKLKPCFLYMSVFSEDEDIETQRLYPLWIAEGMVFAEDRIGEESIMDVAERYLGELEKRCVVHVKVNNENPSIRKFTSCRLHDLMRDLCLEKAREENFLQVIDYQKHGNDGGIELKNFIRPSSIGNFHRIMIYLSEEEDAQKNATALPKMEFAKHLRTLSICATKEGGKNLTAEVADSLLNRFKMLRCLKIEGMISPGIEDIIEKNSSIPTDIFKLPIGNLIHLRYLSLRKSKLVVSPSSISNLEHLETLDLCEAEILWAENVPLRMCRLRYLYLRFFQELEIYVSNNLEILESLGLNRRGEMVHHHVRDFSELTNIREIQVQIVDEESLEEIINHISNLHKLKEASLVIYPTNAQSLSTEMGSALLRQLFSSNSLQHLCVYGLLGKLTHDQYDANNLCKSLVELQLYRFTIAEDPMEILEKLPNLQKLWICYTDFPAKEMVCHSMGFPQLRFLQLQQVLNLEKWTVEKGAMPNLSRLEIIDCVDLTMIPHGLRFIKPLKQLVFEGMPEEFGNRIRVVDGRKGELFDEVCHIPSIMFNGSPILLSQFDSTN</sequence>
<evidence type="ECO:0000259" key="9">
    <source>
        <dbReference type="Pfam" id="PF23559"/>
    </source>
</evidence>
<dbReference type="GO" id="GO:0051607">
    <property type="term" value="P:defense response to virus"/>
    <property type="evidence" value="ECO:0007669"/>
    <property type="project" value="UniProtKB-ARBA"/>
</dbReference>
<evidence type="ECO:0000313" key="11">
    <source>
        <dbReference type="EMBL" id="KAL3506169.1"/>
    </source>
</evidence>
<comment type="caution">
    <text evidence="11">The sequence shown here is derived from an EMBL/GenBank/DDBJ whole genome shotgun (WGS) entry which is preliminary data.</text>
</comment>
<evidence type="ECO:0000259" key="10">
    <source>
        <dbReference type="Pfam" id="PF23598"/>
    </source>
</evidence>
<dbReference type="SUPFAM" id="SSF52058">
    <property type="entry name" value="L domain-like"/>
    <property type="match status" value="1"/>
</dbReference>
<evidence type="ECO:0000256" key="2">
    <source>
        <dbReference type="ARBA" id="ARBA00022614"/>
    </source>
</evidence>
<dbReference type="InterPro" id="IPR027417">
    <property type="entry name" value="P-loop_NTPase"/>
</dbReference>
<evidence type="ECO:0000256" key="5">
    <source>
        <dbReference type="ARBA" id="ARBA00022821"/>
    </source>
</evidence>
<dbReference type="PANTHER" id="PTHR23155">
    <property type="entry name" value="DISEASE RESISTANCE PROTEIN RP"/>
    <property type="match status" value="1"/>
</dbReference>
<keyword evidence="6" id="KW-0067">ATP-binding</keyword>
<dbReference type="AlphaFoldDB" id="A0ABD2YJL8"/>
<feature type="domain" description="Disease resistance protein winged helix" evidence="9">
    <location>
        <begin position="436"/>
        <end position="513"/>
    </location>
</feature>
<organism evidence="11 12">
    <name type="scientific">Cinchona calisaya</name>
    <dbReference type="NCBI Taxonomy" id="153742"/>
    <lineage>
        <taxon>Eukaryota</taxon>
        <taxon>Viridiplantae</taxon>
        <taxon>Streptophyta</taxon>
        <taxon>Embryophyta</taxon>
        <taxon>Tracheophyta</taxon>
        <taxon>Spermatophyta</taxon>
        <taxon>Magnoliopsida</taxon>
        <taxon>eudicotyledons</taxon>
        <taxon>Gunneridae</taxon>
        <taxon>Pentapetalae</taxon>
        <taxon>asterids</taxon>
        <taxon>lamiids</taxon>
        <taxon>Gentianales</taxon>
        <taxon>Rubiaceae</taxon>
        <taxon>Cinchonoideae</taxon>
        <taxon>Cinchoneae</taxon>
        <taxon>Cinchona</taxon>
    </lineage>
</organism>
<dbReference type="FunFam" id="1.10.8.430:FF:000003">
    <property type="entry name" value="Probable disease resistance protein At5g66910"/>
    <property type="match status" value="1"/>
</dbReference>
<feature type="domain" description="Disease resistance N-terminal" evidence="8">
    <location>
        <begin position="5"/>
        <end position="88"/>
    </location>
</feature>
<keyword evidence="5" id="KW-0611">Plant defense</keyword>
<dbReference type="Gene3D" id="1.10.10.10">
    <property type="entry name" value="Winged helix-like DNA-binding domain superfamily/Winged helix DNA-binding domain"/>
    <property type="match status" value="1"/>
</dbReference>